<reference evidence="1 2" key="1">
    <citation type="journal article" date="2013" name="Nat. Genet.">
        <title>The genome of the hydatid tapeworm Echinococcus granulosus.</title>
        <authorList>
            <person name="Zheng H."/>
            <person name="Zhang W."/>
            <person name="Zhang L."/>
            <person name="Zhang Z."/>
            <person name="Li J."/>
            <person name="Lu G."/>
            <person name="Zhu Y."/>
            <person name="Wang Y."/>
            <person name="Huang Y."/>
            <person name="Liu J."/>
            <person name="Kang H."/>
            <person name="Chen J."/>
            <person name="Wang L."/>
            <person name="Chen A."/>
            <person name="Yu S."/>
            <person name="Gao Z."/>
            <person name="Jin L."/>
            <person name="Gu W."/>
            <person name="Wang Z."/>
            <person name="Zhao L."/>
            <person name="Shi B."/>
            <person name="Wen H."/>
            <person name="Lin R."/>
            <person name="Jones M.K."/>
            <person name="Brejova B."/>
            <person name="Vinar T."/>
            <person name="Zhao G."/>
            <person name="McManus D.P."/>
            <person name="Chen Z."/>
            <person name="Zhou Y."/>
            <person name="Wang S."/>
        </authorList>
    </citation>
    <scope>NUCLEOTIDE SEQUENCE [LARGE SCALE GENOMIC DNA]</scope>
</reference>
<dbReference type="EMBL" id="APAU02000026">
    <property type="protein sequence ID" value="EUB60861.1"/>
    <property type="molecule type" value="Genomic_DNA"/>
</dbReference>
<comment type="caution">
    <text evidence="1">The sequence shown here is derived from an EMBL/GenBank/DDBJ whole genome shotgun (WGS) entry which is preliminary data.</text>
</comment>
<name>W6UID8_ECHGR</name>
<proteinExistence type="predicted"/>
<accession>W6UID8</accession>
<dbReference type="KEGG" id="egl:EGR_04300"/>
<dbReference type="CTD" id="36340015"/>
<dbReference type="GeneID" id="36340015"/>
<organism evidence="1 2">
    <name type="scientific">Echinococcus granulosus</name>
    <name type="common">Hydatid tapeworm</name>
    <dbReference type="NCBI Taxonomy" id="6210"/>
    <lineage>
        <taxon>Eukaryota</taxon>
        <taxon>Metazoa</taxon>
        <taxon>Spiralia</taxon>
        <taxon>Lophotrochozoa</taxon>
        <taxon>Platyhelminthes</taxon>
        <taxon>Cestoda</taxon>
        <taxon>Eucestoda</taxon>
        <taxon>Cyclophyllidea</taxon>
        <taxon>Taeniidae</taxon>
        <taxon>Echinococcus</taxon>
        <taxon>Echinococcus granulosus group</taxon>
    </lineage>
</organism>
<sequence length="158" mass="18601">MFAFNLKRIVPKRLGFEGKVFNKKKAKIASGHSKIVIKEEVSLFYSRPNSFDQALIGEEVLKSVKDELRKNSHCELNLNLAIISIFYQLAYGSERLDVNMFEIQMSFLQYTQSPFVFEEKFSKSKVLDQSFRAQNGSFTMQWNFEMLHFMKRPFLFIE</sequence>
<dbReference type="AlphaFoldDB" id="W6UID8"/>
<evidence type="ECO:0000313" key="2">
    <source>
        <dbReference type="Proteomes" id="UP000019149"/>
    </source>
</evidence>
<dbReference type="RefSeq" id="XP_024352057.1">
    <property type="nucleotide sequence ID" value="XM_024493549.1"/>
</dbReference>
<evidence type="ECO:0000313" key="1">
    <source>
        <dbReference type="EMBL" id="EUB60861.1"/>
    </source>
</evidence>
<gene>
    <name evidence="1" type="ORF">EGR_04300</name>
</gene>
<dbReference type="Proteomes" id="UP000019149">
    <property type="component" value="Unassembled WGS sequence"/>
</dbReference>
<keyword evidence="2" id="KW-1185">Reference proteome</keyword>
<protein>
    <submittedName>
        <fullName evidence="1">Uncharacterized protein</fullName>
    </submittedName>
</protein>